<dbReference type="GO" id="GO:0005886">
    <property type="term" value="C:plasma membrane"/>
    <property type="evidence" value="ECO:0007669"/>
    <property type="project" value="TreeGrafter"/>
</dbReference>
<feature type="non-terminal residue" evidence="8">
    <location>
        <position position="1"/>
    </location>
</feature>
<reference evidence="8" key="2">
    <citation type="journal article" date="2015" name="J. Proteomics">
        <title>Sexual differences in the sialomes of the zebra tick, Rhipicephalus pulchellus.</title>
        <authorList>
            <person name="Tan A.W."/>
            <person name="Francischetti I.M."/>
            <person name="Slovak M."/>
            <person name="Kini R.M."/>
            <person name="Ribeiro J.M."/>
        </authorList>
    </citation>
    <scope>NUCLEOTIDE SEQUENCE</scope>
    <source>
        <tissue evidence="8">Salivary gland</tissue>
    </source>
</reference>
<proteinExistence type="evidence at transcript level"/>
<evidence type="ECO:0000256" key="5">
    <source>
        <dbReference type="ARBA" id="ARBA00022989"/>
    </source>
</evidence>
<feature type="transmembrane region" description="Helical" evidence="7">
    <location>
        <begin position="443"/>
        <end position="461"/>
    </location>
</feature>
<feature type="transmembrane region" description="Helical" evidence="7">
    <location>
        <begin position="376"/>
        <end position="397"/>
    </location>
</feature>
<feature type="transmembrane region" description="Helical" evidence="7">
    <location>
        <begin position="147"/>
        <end position="169"/>
    </location>
</feature>
<feature type="transmembrane region" description="Helical" evidence="7">
    <location>
        <begin position="336"/>
        <end position="364"/>
    </location>
</feature>
<dbReference type="AlphaFoldDB" id="L7MI44"/>
<dbReference type="PIRSF" id="PIRSF016379">
    <property type="entry name" value="ENT"/>
    <property type="match status" value="1"/>
</dbReference>
<protein>
    <submittedName>
        <fullName evidence="8">Putative nucleoside transporter</fullName>
    </submittedName>
</protein>
<evidence type="ECO:0000256" key="1">
    <source>
        <dbReference type="ARBA" id="ARBA00004141"/>
    </source>
</evidence>
<feature type="transmembrane region" description="Helical" evidence="7">
    <location>
        <begin position="98"/>
        <end position="118"/>
    </location>
</feature>
<keyword evidence="6 7" id="KW-0472">Membrane</keyword>
<feature type="transmembrane region" description="Helical" evidence="7">
    <location>
        <begin position="246"/>
        <end position="268"/>
    </location>
</feature>
<dbReference type="Pfam" id="PF01733">
    <property type="entry name" value="Nucleoside_tran"/>
    <property type="match status" value="1"/>
</dbReference>
<dbReference type="InterPro" id="IPR036259">
    <property type="entry name" value="MFS_trans_sf"/>
</dbReference>
<feature type="transmembrane region" description="Helical" evidence="7">
    <location>
        <begin position="205"/>
        <end position="226"/>
    </location>
</feature>
<dbReference type="PRINTS" id="PR01130">
    <property type="entry name" value="DERENTRNSPRT"/>
</dbReference>
<evidence type="ECO:0000256" key="7">
    <source>
        <dbReference type="SAM" id="Phobius"/>
    </source>
</evidence>
<feature type="transmembrane region" description="Helical" evidence="7">
    <location>
        <begin position="181"/>
        <end position="199"/>
    </location>
</feature>
<feature type="transmembrane region" description="Helical" evidence="7">
    <location>
        <begin position="482"/>
        <end position="502"/>
    </location>
</feature>
<comment type="subcellular location">
    <subcellularLocation>
        <location evidence="1">Membrane</location>
        <topology evidence="1">Multi-pass membrane protein</topology>
    </subcellularLocation>
</comment>
<evidence type="ECO:0000313" key="8">
    <source>
        <dbReference type="EMBL" id="JAA63492.1"/>
    </source>
</evidence>
<evidence type="ECO:0000256" key="2">
    <source>
        <dbReference type="ARBA" id="ARBA00007965"/>
    </source>
</evidence>
<feature type="transmembrane region" description="Helical" evidence="7">
    <location>
        <begin position="274"/>
        <end position="296"/>
    </location>
</feature>
<dbReference type="InterPro" id="IPR002259">
    <property type="entry name" value="Eqnu_transpt"/>
</dbReference>
<comment type="similarity">
    <text evidence="2">Belongs to the SLC29A/ENT transporter (TC 2.A.57) family.</text>
</comment>
<evidence type="ECO:0000256" key="3">
    <source>
        <dbReference type="ARBA" id="ARBA00022448"/>
    </source>
</evidence>
<organism evidence="8">
    <name type="scientific">Rhipicephalus pulchellus</name>
    <name type="common">Yellow backed tick</name>
    <name type="synonym">Dermacentor pulchellus</name>
    <dbReference type="NCBI Taxonomy" id="72859"/>
    <lineage>
        <taxon>Eukaryota</taxon>
        <taxon>Metazoa</taxon>
        <taxon>Ecdysozoa</taxon>
        <taxon>Arthropoda</taxon>
        <taxon>Chelicerata</taxon>
        <taxon>Arachnida</taxon>
        <taxon>Acari</taxon>
        <taxon>Parasitiformes</taxon>
        <taxon>Ixodida</taxon>
        <taxon>Ixodoidea</taxon>
        <taxon>Ixodidae</taxon>
        <taxon>Rhipicephalinae</taxon>
        <taxon>Rhipicephalus</taxon>
        <taxon>Rhipicephalus</taxon>
    </lineage>
</organism>
<dbReference type="EMBL" id="GACK01001542">
    <property type="protein sequence ID" value="JAA63492.1"/>
    <property type="molecule type" value="mRNA"/>
</dbReference>
<evidence type="ECO:0000256" key="6">
    <source>
        <dbReference type="ARBA" id="ARBA00023136"/>
    </source>
</evidence>
<dbReference type="PANTHER" id="PTHR10332">
    <property type="entry name" value="EQUILIBRATIVE NUCLEOSIDE TRANSPORTER"/>
    <property type="match status" value="1"/>
</dbReference>
<name>L7MI44_RHIPC</name>
<accession>L7MI44</accession>
<dbReference type="SUPFAM" id="SSF103473">
    <property type="entry name" value="MFS general substrate transporter"/>
    <property type="match status" value="1"/>
</dbReference>
<dbReference type="PANTHER" id="PTHR10332:SF88">
    <property type="entry name" value="EQUILIBRATIVE NUCLEOSIDE TRANSPORTER 1, ISOFORM A"/>
    <property type="match status" value="1"/>
</dbReference>
<keyword evidence="3" id="KW-0813">Transport</keyword>
<sequence>REQRHSCAQEARTARGSSGCNCAAVRSLCIALFPLLSHLQCRELVTFEHLPHLVHHASCQSIRDFIHAFFMEPEQRAAASTNVAKMPAPPGPKDPYHFVNFTMFLFGIGSLLPWNFFITADDYWRYKFRNVNASGEVHTKSDMQAAFTSYLAIASKAPYILSLVLNTYLSHRIRPAVRIGWPLLGCTLFFVATASLVKVDTDQYQTAFMAATLVIVVLINIFCGFLQGGGTGLAGCFPEKYMASNLNGQAMGGVFATVAQIFCLLGDASPTTSALLYFLLAVVTLIFTQICFAILVKTEFYRHYTSTQAVSYKDFDKLQMENAVGKASPWQLFKGGWMYFVSIILIFWVTLSIFPAIMVLVVSTRADSGAALANKFFLPVAGFLVFNVGDLVGRIISSYLPLPATWGKTMLALCLGRAVFIPLFLFCNAYPRYNLPVLFESDTAFVVLMVLFSVSNGYLVTPALTHASKSTSTENQEMAGSMAAVFLGLGLLLGSLSSYGTVKLL</sequence>
<dbReference type="GO" id="GO:0005337">
    <property type="term" value="F:nucleoside transmembrane transporter activity"/>
    <property type="evidence" value="ECO:0007669"/>
    <property type="project" value="InterPro"/>
</dbReference>
<evidence type="ECO:0000256" key="4">
    <source>
        <dbReference type="ARBA" id="ARBA00022692"/>
    </source>
</evidence>
<reference evidence="8" key="1">
    <citation type="submission" date="2012-11" db="EMBL/GenBank/DDBJ databases">
        <authorList>
            <person name="Lucero-Rivera Y.E."/>
            <person name="Tovar-Ramirez D."/>
        </authorList>
    </citation>
    <scope>NUCLEOTIDE SEQUENCE</scope>
    <source>
        <tissue evidence="8">Salivary gland</tissue>
    </source>
</reference>
<keyword evidence="5 7" id="KW-1133">Transmembrane helix</keyword>
<feature type="transmembrane region" description="Helical" evidence="7">
    <location>
        <begin position="409"/>
        <end position="431"/>
    </location>
</feature>
<keyword evidence="4 7" id="KW-0812">Transmembrane</keyword>